<dbReference type="Proteomes" id="UP000000812">
    <property type="component" value="Chromosome"/>
</dbReference>
<proteinExistence type="predicted"/>
<dbReference type="PIR" id="D82632">
    <property type="entry name" value="D82632"/>
</dbReference>
<dbReference type="KEGG" id="xfa:XF_1824"/>
<reference evidence="1 2" key="1">
    <citation type="journal article" date="2000" name="Nature">
        <title>The genome sequence of the plant pathogen Xylella fastidiosa.</title>
        <authorList>
            <person name="Simpson A.J."/>
            <person name="Reinach F.C."/>
            <person name="Arruda P."/>
            <person name="Abreu F.A."/>
            <person name="Acencio M."/>
            <person name="Alvarenga R."/>
            <person name="Alves L.M."/>
            <person name="Araya J.E."/>
            <person name="Baia G.S."/>
            <person name="Baptista C.S."/>
            <person name="Barros M.H."/>
            <person name="Bonaccorsi E.D."/>
            <person name="Bordin S."/>
            <person name="Bove J.M."/>
            <person name="Briones M.R."/>
            <person name="Bueno M.R."/>
            <person name="Camargo A.A."/>
            <person name="Camargo L.E."/>
            <person name="Carraro D.M."/>
            <person name="Carrer H."/>
            <person name="Colauto N.B."/>
            <person name="Colombo C."/>
            <person name="Costa F.F."/>
            <person name="Costa M.C."/>
            <person name="Costa-Neto C.M."/>
            <person name="Coutinho L.L."/>
            <person name="Cristofani M."/>
            <person name="Dias-Neto E."/>
            <person name="Docena C."/>
            <person name="El-Dorry H."/>
            <person name="Facincani A.P."/>
            <person name="Ferreira A.J."/>
            <person name="Ferreira V.C."/>
            <person name="Ferro J.A."/>
            <person name="Fraga J.S."/>
            <person name="Franca S.C."/>
            <person name="Franco M.C."/>
            <person name="Frohme M."/>
            <person name="Furlan L.R."/>
            <person name="Garnier M."/>
            <person name="Goldman G.H."/>
            <person name="Goldman M.H."/>
            <person name="Gomes S.L."/>
            <person name="Gruber A."/>
            <person name="Ho P.L."/>
            <person name="Hoheisel J.D."/>
            <person name="Junqueira M.L."/>
            <person name="Kemper E.L."/>
            <person name="Kitajima J.P."/>
            <person name="Krieger J.E."/>
            <person name="Kuramae E.E."/>
            <person name="Laigret F."/>
            <person name="Lambais M.R."/>
            <person name="Leite L.C."/>
            <person name="Lemos E.G."/>
            <person name="Lemos M.V."/>
            <person name="Lopes S.A."/>
            <person name="Lopes C.R."/>
            <person name="Machado J.A."/>
            <person name="Machado M.A."/>
            <person name="Madeira A.M."/>
            <person name="Madeira H.M."/>
            <person name="Marino C.L."/>
            <person name="Marques M.V."/>
            <person name="Martins E.A."/>
            <person name="Martins E.M."/>
            <person name="Matsukuma A.Y."/>
            <person name="Menck C.F."/>
            <person name="Miracca E.C."/>
            <person name="Miyaki C.Y."/>
            <person name="Monteriro-Vitorello C.B."/>
            <person name="Moon D.H."/>
            <person name="Nagai M.A."/>
            <person name="Nascimento A.L."/>
            <person name="Netto L.E."/>
            <person name="Nhani A.Jr."/>
            <person name="Nobrega F.G."/>
            <person name="Nunes L.R."/>
            <person name="Oliveira M.A."/>
            <person name="de Oliveira M.C."/>
            <person name="de Oliveira R.C."/>
            <person name="Palmieri D.A."/>
            <person name="Paris A."/>
            <person name="Peixoto B.R."/>
            <person name="Pereira G.A."/>
            <person name="Pereira H.A.Jr."/>
            <person name="Pesquero J.B."/>
            <person name="Quaggio R.B."/>
            <person name="Roberto P.G."/>
            <person name="Rodrigues V."/>
            <person name="de M Rosa A.J."/>
            <person name="de Rosa V.E.Jr."/>
            <person name="de Sa R.G."/>
            <person name="Santelli R.V."/>
            <person name="Sawasaki H.E."/>
            <person name="da Silva A.C."/>
            <person name="da Silva A.M."/>
            <person name="da Silva F.R."/>
            <person name="da Silva W.A.Jr."/>
            <person name="da Silveira J.F."/>
            <person name="Silvestri M.L."/>
            <person name="Siqueira W.J."/>
            <person name="de Souza A.A."/>
            <person name="de Souza A.P."/>
            <person name="Terenzi M.F."/>
            <person name="Truffi D."/>
            <person name="Tsai S.M."/>
            <person name="Tsuhako M.H."/>
            <person name="Vallada H."/>
            <person name="Van Sluys M.A."/>
            <person name="Verjovski-Almeida S."/>
            <person name="Vettore A.L."/>
            <person name="Zago M.A."/>
            <person name="Zatz M."/>
            <person name="Meidanis J."/>
            <person name="Setubal J.C."/>
        </authorList>
    </citation>
    <scope>NUCLEOTIDE SEQUENCE [LARGE SCALE GENOMIC DNA]</scope>
    <source>
        <strain evidence="1 2">9a5c</strain>
    </source>
</reference>
<dbReference type="EMBL" id="AE003849">
    <property type="protein sequence ID" value="AAF84630.1"/>
    <property type="molecule type" value="Genomic_DNA"/>
</dbReference>
<dbReference type="HOGENOM" id="CLU_3067792_0_0_6"/>
<sequence>MIAGVKMAVLFSFVIRSTLQSVSPVTTLPSVAISINRINKSIYINELDKIARL</sequence>
<name>Q9PCF7_XYLFA</name>
<evidence type="ECO:0000313" key="1">
    <source>
        <dbReference type="EMBL" id="AAF84630.1"/>
    </source>
</evidence>
<dbReference type="AlphaFoldDB" id="Q9PCF7"/>
<dbReference type="STRING" id="160492.XF_1824"/>
<evidence type="ECO:0000313" key="2">
    <source>
        <dbReference type="Proteomes" id="UP000000812"/>
    </source>
</evidence>
<gene>
    <name evidence="1" type="ordered locus">XF_1824</name>
</gene>
<organism evidence="1 2">
    <name type="scientific">Xylella fastidiosa (strain 9a5c)</name>
    <dbReference type="NCBI Taxonomy" id="160492"/>
    <lineage>
        <taxon>Bacteria</taxon>
        <taxon>Pseudomonadati</taxon>
        <taxon>Pseudomonadota</taxon>
        <taxon>Gammaproteobacteria</taxon>
        <taxon>Lysobacterales</taxon>
        <taxon>Lysobacteraceae</taxon>
        <taxon>Xylella</taxon>
    </lineage>
</organism>
<accession>Q9PCF7</accession>
<protein>
    <submittedName>
        <fullName evidence="1">Uncharacterized protein</fullName>
    </submittedName>
</protein>